<reference evidence="4" key="1">
    <citation type="submission" date="2014-12" db="EMBL/GenBank/DDBJ databases">
        <title>Insight into the proteome of Arion vulgaris.</title>
        <authorList>
            <person name="Aradska J."/>
            <person name="Bulat T."/>
            <person name="Smidak R."/>
            <person name="Sarate P."/>
            <person name="Gangsoo J."/>
            <person name="Sialana F."/>
            <person name="Bilban M."/>
            <person name="Lubec G."/>
        </authorList>
    </citation>
    <scope>NUCLEOTIDE SEQUENCE</scope>
    <source>
        <tissue evidence="4">Skin</tissue>
    </source>
</reference>
<name>A0A0B6YJ10_9EUPU</name>
<dbReference type="PROSITE" id="PS50088">
    <property type="entry name" value="ANK_REPEAT"/>
    <property type="match status" value="2"/>
</dbReference>
<protein>
    <submittedName>
        <fullName evidence="4">Uncharacterized protein</fullName>
    </submittedName>
</protein>
<keyword evidence="1" id="KW-0677">Repeat</keyword>
<dbReference type="InterPro" id="IPR002110">
    <property type="entry name" value="Ankyrin_rpt"/>
</dbReference>
<evidence type="ECO:0000256" key="3">
    <source>
        <dbReference type="PROSITE-ProRule" id="PRU00023"/>
    </source>
</evidence>
<dbReference type="SUPFAM" id="SSF48403">
    <property type="entry name" value="Ankyrin repeat"/>
    <property type="match status" value="1"/>
</dbReference>
<dbReference type="SMART" id="SM00248">
    <property type="entry name" value="ANK"/>
    <property type="match status" value="2"/>
</dbReference>
<dbReference type="PANTHER" id="PTHR24189:SF50">
    <property type="entry name" value="ANKYRIN REPEAT AND SOCS BOX PROTEIN 2"/>
    <property type="match status" value="1"/>
</dbReference>
<proteinExistence type="predicted"/>
<dbReference type="InterPro" id="IPR050745">
    <property type="entry name" value="Multifunctional_regulatory"/>
</dbReference>
<evidence type="ECO:0000256" key="2">
    <source>
        <dbReference type="ARBA" id="ARBA00023043"/>
    </source>
</evidence>
<dbReference type="AlphaFoldDB" id="A0A0B6YJ10"/>
<dbReference type="EMBL" id="HACG01009348">
    <property type="protein sequence ID" value="CEK56213.1"/>
    <property type="molecule type" value="Transcribed_RNA"/>
</dbReference>
<dbReference type="Pfam" id="PF12796">
    <property type="entry name" value="Ank_2"/>
    <property type="match status" value="1"/>
</dbReference>
<feature type="repeat" description="ANK" evidence="3">
    <location>
        <begin position="1"/>
        <end position="31"/>
    </location>
</feature>
<feature type="non-terminal residue" evidence="4">
    <location>
        <position position="93"/>
    </location>
</feature>
<keyword evidence="2 3" id="KW-0040">ANK repeat</keyword>
<gene>
    <name evidence="4" type="primary">ORF27093</name>
</gene>
<dbReference type="Gene3D" id="1.25.40.20">
    <property type="entry name" value="Ankyrin repeat-containing domain"/>
    <property type="match status" value="1"/>
</dbReference>
<dbReference type="InterPro" id="IPR036770">
    <property type="entry name" value="Ankyrin_rpt-contain_sf"/>
</dbReference>
<evidence type="ECO:0000256" key="1">
    <source>
        <dbReference type="ARBA" id="ARBA00022737"/>
    </source>
</evidence>
<sequence>MTPLHRAALFNHKRVIDYLMNENADIDARDIHERTPLLLAASKGCWGTVQILVAKGADVHVKDKNNRNFLHLAIKFGGKLKSIADPSSKGIQQ</sequence>
<dbReference type="PANTHER" id="PTHR24189">
    <property type="entry name" value="MYOTROPHIN"/>
    <property type="match status" value="1"/>
</dbReference>
<dbReference type="PROSITE" id="PS50297">
    <property type="entry name" value="ANK_REP_REGION"/>
    <property type="match status" value="2"/>
</dbReference>
<evidence type="ECO:0000313" key="4">
    <source>
        <dbReference type="EMBL" id="CEK56213.1"/>
    </source>
</evidence>
<accession>A0A0B6YJ10</accession>
<organism evidence="4">
    <name type="scientific">Arion vulgaris</name>
    <dbReference type="NCBI Taxonomy" id="1028688"/>
    <lineage>
        <taxon>Eukaryota</taxon>
        <taxon>Metazoa</taxon>
        <taxon>Spiralia</taxon>
        <taxon>Lophotrochozoa</taxon>
        <taxon>Mollusca</taxon>
        <taxon>Gastropoda</taxon>
        <taxon>Heterobranchia</taxon>
        <taxon>Euthyneura</taxon>
        <taxon>Panpulmonata</taxon>
        <taxon>Eupulmonata</taxon>
        <taxon>Stylommatophora</taxon>
        <taxon>Helicina</taxon>
        <taxon>Arionoidea</taxon>
        <taxon>Arionidae</taxon>
        <taxon>Arion</taxon>
    </lineage>
</organism>
<feature type="repeat" description="ANK" evidence="3">
    <location>
        <begin position="32"/>
        <end position="64"/>
    </location>
</feature>